<keyword evidence="2" id="KW-1185">Reference proteome</keyword>
<evidence type="ECO:0000313" key="1">
    <source>
        <dbReference type="EMBL" id="CAB3998677.1"/>
    </source>
</evidence>
<organism evidence="1 2">
    <name type="scientific">Paramuricea clavata</name>
    <name type="common">Red gorgonian</name>
    <name type="synonym">Violescent sea-whip</name>
    <dbReference type="NCBI Taxonomy" id="317549"/>
    <lineage>
        <taxon>Eukaryota</taxon>
        <taxon>Metazoa</taxon>
        <taxon>Cnidaria</taxon>
        <taxon>Anthozoa</taxon>
        <taxon>Octocorallia</taxon>
        <taxon>Malacalcyonacea</taxon>
        <taxon>Plexauridae</taxon>
        <taxon>Paramuricea</taxon>
    </lineage>
</organism>
<accession>A0A7D9E0L6</accession>
<evidence type="ECO:0000313" key="2">
    <source>
        <dbReference type="Proteomes" id="UP001152795"/>
    </source>
</evidence>
<dbReference type="Proteomes" id="UP001152795">
    <property type="component" value="Unassembled WGS sequence"/>
</dbReference>
<reference evidence="1" key="1">
    <citation type="submission" date="2020-04" db="EMBL/GenBank/DDBJ databases">
        <authorList>
            <person name="Alioto T."/>
            <person name="Alioto T."/>
            <person name="Gomez Garrido J."/>
        </authorList>
    </citation>
    <scope>NUCLEOTIDE SEQUENCE</scope>
    <source>
        <strain evidence="1">A484AB</strain>
    </source>
</reference>
<dbReference type="AlphaFoldDB" id="A0A7D9E0L6"/>
<name>A0A7D9E0L6_PARCT</name>
<dbReference type="EMBL" id="CACRXK020003410">
    <property type="protein sequence ID" value="CAB3998677.1"/>
    <property type="molecule type" value="Genomic_DNA"/>
</dbReference>
<gene>
    <name evidence="1" type="ORF">PACLA_8A036988</name>
</gene>
<proteinExistence type="predicted"/>
<sequence>MDEMLELCEAFCKATRLRNVDNYFELSNSKDWNGNAIRLVLCDDPEFGGQKLARLRAVSDDMEVDGGNADSDPDPLDDIETLNSNECVVSWNECFEKFYF</sequence>
<protein>
    <submittedName>
        <fullName evidence="1">Uncharacterized protein</fullName>
    </submittedName>
</protein>
<comment type="caution">
    <text evidence="1">The sequence shown here is derived from an EMBL/GenBank/DDBJ whole genome shotgun (WGS) entry which is preliminary data.</text>
</comment>